<comment type="caution">
    <text evidence="1">The sequence shown here is derived from an EMBL/GenBank/DDBJ whole genome shotgun (WGS) entry which is preliminary data.</text>
</comment>
<reference evidence="1 2" key="1">
    <citation type="submission" date="2016-08" db="EMBL/GenBank/DDBJ databases">
        <title>Evolution of the type three secretion system and type three effector repertoires in Xanthomonas.</title>
        <authorList>
            <person name="Merda D."/>
            <person name="Briand M."/>
            <person name="Bosis E."/>
            <person name="Rousseau C."/>
            <person name="Portier P."/>
            <person name="Jacques M.-A."/>
            <person name="Fischer-Le Saux M."/>
        </authorList>
    </citation>
    <scope>NUCLEOTIDE SEQUENCE [LARGE SCALE GENOMIC DNA]</scope>
    <source>
        <strain evidence="1 2">CFBP 4691</strain>
    </source>
</reference>
<sequence length="85" mass="9650">MTIQENANKNAQVLYAQHKGGTLPEETIERFKSGEYARFSEGNPKDRKKEGKLTLKAYAAMAEDARSDVYVHKAHKDNTPRLSLR</sequence>
<dbReference type="AlphaFoldDB" id="A0A2S6ZD37"/>
<name>A0A2S6ZD37_9XANT</name>
<gene>
    <name evidence="1" type="ORF">XthCFBP4691_13755</name>
</gene>
<dbReference type="EMBL" id="MIGX01000070">
    <property type="protein sequence ID" value="PPT89216.1"/>
    <property type="molecule type" value="Genomic_DNA"/>
</dbReference>
<proteinExistence type="predicted"/>
<protein>
    <submittedName>
        <fullName evidence="1">Uncharacterized protein</fullName>
    </submittedName>
</protein>
<evidence type="ECO:0000313" key="2">
    <source>
        <dbReference type="Proteomes" id="UP000239898"/>
    </source>
</evidence>
<organism evidence="1 2">
    <name type="scientific">Xanthomonas theicola</name>
    <dbReference type="NCBI Taxonomy" id="56464"/>
    <lineage>
        <taxon>Bacteria</taxon>
        <taxon>Pseudomonadati</taxon>
        <taxon>Pseudomonadota</taxon>
        <taxon>Gammaproteobacteria</taxon>
        <taxon>Lysobacterales</taxon>
        <taxon>Lysobacteraceae</taxon>
        <taxon>Xanthomonas</taxon>
    </lineage>
</organism>
<accession>A0A2S6ZD37</accession>
<keyword evidence="2" id="KW-1185">Reference proteome</keyword>
<evidence type="ECO:0000313" key="1">
    <source>
        <dbReference type="EMBL" id="PPT89216.1"/>
    </source>
</evidence>
<dbReference type="Proteomes" id="UP000239898">
    <property type="component" value="Unassembled WGS sequence"/>
</dbReference>